<dbReference type="InterPro" id="IPR036291">
    <property type="entry name" value="NAD(P)-bd_dom_sf"/>
</dbReference>
<dbReference type="PANTHER" id="PTHR42760">
    <property type="entry name" value="SHORT-CHAIN DEHYDROGENASES/REDUCTASES FAMILY MEMBER"/>
    <property type="match status" value="1"/>
</dbReference>
<feature type="domain" description="Ketoreductase" evidence="3">
    <location>
        <begin position="14"/>
        <end position="183"/>
    </location>
</feature>
<accession>A0ABR7NNP0</accession>
<keyword evidence="5" id="KW-1185">Reference proteome</keyword>
<comment type="caution">
    <text evidence="4">The sequence shown here is derived from an EMBL/GenBank/DDBJ whole genome shotgun (WGS) entry which is preliminary data.</text>
</comment>
<evidence type="ECO:0000256" key="1">
    <source>
        <dbReference type="ARBA" id="ARBA00006484"/>
    </source>
</evidence>
<evidence type="ECO:0000313" key="4">
    <source>
        <dbReference type="EMBL" id="MBC8577258.1"/>
    </source>
</evidence>
<organism evidence="4 5">
    <name type="scientific">Yanshouia hominis</name>
    <dbReference type="NCBI Taxonomy" id="2763673"/>
    <lineage>
        <taxon>Bacteria</taxon>
        <taxon>Bacillati</taxon>
        <taxon>Bacillota</taxon>
        <taxon>Clostridia</taxon>
        <taxon>Eubacteriales</taxon>
        <taxon>Oscillospiraceae</taxon>
        <taxon>Yanshouia</taxon>
    </lineage>
</organism>
<dbReference type="PROSITE" id="PS00061">
    <property type="entry name" value="ADH_SHORT"/>
    <property type="match status" value="1"/>
</dbReference>
<evidence type="ECO:0000313" key="5">
    <source>
        <dbReference type="Proteomes" id="UP000658131"/>
    </source>
</evidence>
<dbReference type="Proteomes" id="UP000658131">
    <property type="component" value="Unassembled WGS sequence"/>
</dbReference>
<evidence type="ECO:0000256" key="2">
    <source>
        <dbReference type="ARBA" id="ARBA00023002"/>
    </source>
</evidence>
<dbReference type="Pfam" id="PF13561">
    <property type="entry name" value="adh_short_C2"/>
    <property type="match status" value="1"/>
</dbReference>
<dbReference type="InterPro" id="IPR057326">
    <property type="entry name" value="KR_dom"/>
</dbReference>
<dbReference type="SMART" id="SM00822">
    <property type="entry name" value="PKS_KR"/>
    <property type="match status" value="1"/>
</dbReference>
<gene>
    <name evidence="4" type="ORF">H8717_12675</name>
</gene>
<dbReference type="PRINTS" id="PR00080">
    <property type="entry name" value="SDRFAMILY"/>
</dbReference>
<dbReference type="RefSeq" id="WP_262400721.1">
    <property type="nucleotide sequence ID" value="NZ_JACRTB010000025.1"/>
</dbReference>
<dbReference type="PANTHER" id="PTHR42760:SF5">
    <property type="entry name" value="2-DEHYDRO-3-DEOXY-D-GLUCONATE 5-DEHYDROGENASE"/>
    <property type="match status" value="1"/>
</dbReference>
<proteinExistence type="inferred from homology"/>
<evidence type="ECO:0000259" key="3">
    <source>
        <dbReference type="SMART" id="SM00822"/>
    </source>
</evidence>
<dbReference type="InterPro" id="IPR020904">
    <property type="entry name" value="Sc_DH/Rdtase_CS"/>
</dbReference>
<dbReference type="PRINTS" id="PR00081">
    <property type="entry name" value="GDHRDH"/>
</dbReference>
<dbReference type="SUPFAM" id="SSF51735">
    <property type="entry name" value="NAD(P)-binding Rossmann-fold domains"/>
    <property type="match status" value="1"/>
</dbReference>
<protein>
    <submittedName>
        <fullName evidence="4">SDR family oxidoreductase</fullName>
    </submittedName>
</protein>
<comment type="similarity">
    <text evidence="1">Belongs to the short-chain dehydrogenases/reductases (SDR) family.</text>
</comment>
<dbReference type="InterPro" id="IPR002347">
    <property type="entry name" value="SDR_fam"/>
</dbReference>
<dbReference type="EMBL" id="JACRTB010000025">
    <property type="protein sequence ID" value="MBC8577258.1"/>
    <property type="molecule type" value="Genomic_DNA"/>
</dbReference>
<dbReference type="Gene3D" id="3.40.50.720">
    <property type="entry name" value="NAD(P)-binding Rossmann-like Domain"/>
    <property type="match status" value="1"/>
</dbReference>
<name>A0ABR7NNP0_9FIRM</name>
<reference evidence="4 5" key="1">
    <citation type="submission" date="2020-08" db="EMBL/GenBank/DDBJ databases">
        <title>Genome public.</title>
        <authorList>
            <person name="Liu C."/>
            <person name="Sun Q."/>
        </authorList>
    </citation>
    <scope>NUCLEOTIDE SEQUENCE [LARGE SCALE GENOMIC DNA]</scope>
    <source>
        <strain evidence="4 5">BX1</strain>
    </source>
</reference>
<keyword evidence="2" id="KW-0560">Oxidoreductase</keyword>
<sequence>MDQITYQMFDLTGKKAIVTGAGQGMGRSMAEALIGAGATVALIGRGQNVVETCREIDPTGKAALPFLADLSQRDQIHRVFDEVMDAFGGELDILVNNAGIQRRHMPEDFPIEEWDEVLAVNLNAVWIMAQLAGRVMLAKGSGKIINIASLNSFLGGTTVPAYTAAKSGVAGLTRALSDDWAGRGVNVNAIAPGYIATSLNTALIGNPDREPKILARLPKKRWGEPDDMKGAVIFLASAASDYVTGVTLAVDGGYLCT</sequence>